<protein>
    <submittedName>
        <fullName evidence="12">Methyl-accepting chemotaxis protein</fullName>
    </submittedName>
</protein>
<dbReference type="Gene3D" id="1.10.287.950">
    <property type="entry name" value="Methyl-accepting chemotaxis protein"/>
    <property type="match status" value="1"/>
</dbReference>
<dbReference type="Proteomes" id="UP001451571">
    <property type="component" value="Chromosome"/>
</dbReference>
<evidence type="ECO:0000256" key="7">
    <source>
        <dbReference type="ARBA" id="ARBA00029447"/>
    </source>
</evidence>
<dbReference type="PRINTS" id="PR00260">
    <property type="entry name" value="CHEMTRNSDUCR"/>
</dbReference>
<dbReference type="RefSeq" id="WP_342756663.1">
    <property type="nucleotide sequence ID" value="NZ_CP146256.1"/>
</dbReference>
<dbReference type="PROSITE" id="PS50111">
    <property type="entry name" value="CHEMOTAXIS_TRANSDUC_2"/>
    <property type="match status" value="1"/>
</dbReference>
<dbReference type="SMART" id="SM00283">
    <property type="entry name" value="MA"/>
    <property type="match status" value="1"/>
</dbReference>
<dbReference type="Pfam" id="PF00015">
    <property type="entry name" value="MCPsignal"/>
    <property type="match status" value="1"/>
</dbReference>
<reference evidence="12 13" key="1">
    <citation type="submission" date="2024-02" db="EMBL/GenBank/DDBJ databases">
        <title>Bacterial strain from lacustrine sediment.</title>
        <authorList>
            <person name="Petit C."/>
            <person name="Fadhlaoui K."/>
        </authorList>
    </citation>
    <scope>NUCLEOTIDE SEQUENCE [LARGE SCALE GENOMIC DNA]</scope>
    <source>
        <strain evidence="12 13">IPX-CK</strain>
    </source>
</reference>
<evidence type="ECO:0000259" key="10">
    <source>
        <dbReference type="PROSITE" id="PS50111"/>
    </source>
</evidence>
<feature type="domain" description="HAMP" evidence="11">
    <location>
        <begin position="207"/>
        <end position="262"/>
    </location>
</feature>
<evidence type="ECO:0000256" key="3">
    <source>
        <dbReference type="ARBA" id="ARBA00022692"/>
    </source>
</evidence>
<dbReference type="EMBL" id="CP146256">
    <property type="protein sequence ID" value="XAH73054.1"/>
    <property type="molecule type" value="Genomic_DNA"/>
</dbReference>
<dbReference type="InterPro" id="IPR003660">
    <property type="entry name" value="HAMP_dom"/>
</dbReference>
<comment type="subcellular location">
    <subcellularLocation>
        <location evidence="1">Cell membrane</location>
        <topology evidence="1">Multi-pass membrane protein</topology>
    </subcellularLocation>
</comment>
<evidence type="ECO:0000313" key="12">
    <source>
        <dbReference type="EMBL" id="XAH73054.1"/>
    </source>
</evidence>
<keyword evidence="13" id="KW-1185">Reference proteome</keyword>
<dbReference type="InterPro" id="IPR029151">
    <property type="entry name" value="Sensor-like_sf"/>
</dbReference>
<dbReference type="InterPro" id="IPR004089">
    <property type="entry name" value="MCPsignal_dom"/>
</dbReference>
<keyword evidence="4 9" id="KW-1133">Transmembrane helix</keyword>
<keyword evidence="2" id="KW-1003">Cell membrane</keyword>
<dbReference type="InterPro" id="IPR004090">
    <property type="entry name" value="Chemotax_Me-accpt_rcpt"/>
</dbReference>
<evidence type="ECO:0000256" key="4">
    <source>
        <dbReference type="ARBA" id="ARBA00022989"/>
    </source>
</evidence>
<evidence type="ECO:0000256" key="9">
    <source>
        <dbReference type="SAM" id="Phobius"/>
    </source>
</evidence>
<gene>
    <name evidence="12" type="ORF">V6984_16300</name>
</gene>
<accession>A0ABZ3ETV6</accession>
<evidence type="ECO:0000256" key="2">
    <source>
        <dbReference type="ARBA" id="ARBA00022475"/>
    </source>
</evidence>
<dbReference type="SUPFAM" id="SSF103190">
    <property type="entry name" value="Sensory domain-like"/>
    <property type="match status" value="1"/>
</dbReference>
<dbReference type="Pfam" id="PF17202">
    <property type="entry name" value="sCache_3_3"/>
    <property type="match status" value="1"/>
</dbReference>
<sequence length="567" mass="61318">MKLRTQILLLVSVPLLALGAITYTIGAQRITAIMTDTIKKGLISTTIAVRDTIGAGREGDFRLDENGDMWKGDSLNISQSTEVVDDIKENTGMEVTVFFGDTRYMTSVKDDKGERVIGTKASDEVIETVLKGGNEYFAQRVNVAGEEFFAYYLPIYNSDSNTPVGMVFTGISQEKAEASIDNILNSLLAIILISVVLFVALAWVISNGIIKGVRAGVGAIEEVANGNLTVSIETKAMKRKDEVGEMLTAVVKLREELVRLIGQIADKSGQVHHEAEMLSKKTGSASEMMAQVEKATSDIAAGAGSQAEETQEATENIVLMGNMVEETNREVSSLADNSTQIKASGDAATETLQELNDINRKVTEAIGIIYEQTNTTNESAMKIKEATNLITSIAEETNLLSLNATIEAARAGEHGRGFAVVAAQIQKLAEQSNESARQIEIIINDLIHDSQEAVTTMNEIQEIMKEQNLKVTRTDDNFDEVKEGISQSMFSIKAIADQTKKLDEARVKVIDGVQNLTAIAQENAASTEETSASVMEVSSIVENIASSAGDLEKIADELKESIGTFRL</sequence>
<dbReference type="Gene3D" id="6.10.340.10">
    <property type="match status" value="1"/>
</dbReference>
<dbReference type="PANTHER" id="PTHR32089">
    <property type="entry name" value="METHYL-ACCEPTING CHEMOTAXIS PROTEIN MCPB"/>
    <property type="match status" value="1"/>
</dbReference>
<dbReference type="SUPFAM" id="SSF58104">
    <property type="entry name" value="Methyl-accepting chemotaxis protein (MCP) signaling domain"/>
    <property type="match status" value="1"/>
</dbReference>
<evidence type="ECO:0000256" key="6">
    <source>
        <dbReference type="ARBA" id="ARBA00023224"/>
    </source>
</evidence>
<feature type="transmembrane region" description="Helical" evidence="9">
    <location>
        <begin position="183"/>
        <end position="205"/>
    </location>
</feature>
<keyword evidence="3 9" id="KW-0812">Transmembrane</keyword>
<dbReference type="PROSITE" id="PS50885">
    <property type="entry name" value="HAMP"/>
    <property type="match status" value="1"/>
</dbReference>
<evidence type="ECO:0000256" key="5">
    <source>
        <dbReference type="ARBA" id="ARBA00023136"/>
    </source>
</evidence>
<comment type="similarity">
    <text evidence="7">Belongs to the methyl-accepting chemotaxis (MCP) protein family.</text>
</comment>
<keyword evidence="5 9" id="KW-0472">Membrane</keyword>
<dbReference type="PANTHER" id="PTHR32089:SF112">
    <property type="entry name" value="LYSOZYME-LIKE PROTEIN-RELATED"/>
    <property type="match status" value="1"/>
</dbReference>
<proteinExistence type="inferred from homology"/>
<evidence type="ECO:0000259" key="11">
    <source>
        <dbReference type="PROSITE" id="PS50885"/>
    </source>
</evidence>
<organism evidence="12 13">
    <name type="scientific">Kineothrix sedimenti</name>
    <dbReference type="NCBI Taxonomy" id="3123317"/>
    <lineage>
        <taxon>Bacteria</taxon>
        <taxon>Bacillati</taxon>
        <taxon>Bacillota</taxon>
        <taxon>Clostridia</taxon>
        <taxon>Lachnospirales</taxon>
        <taxon>Lachnospiraceae</taxon>
        <taxon>Kineothrix</taxon>
    </lineage>
</organism>
<name>A0ABZ3ETV6_9FIRM</name>
<evidence type="ECO:0000256" key="1">
    <source>
        <dbReference type="ARBA" id="ARBA00004651"/>
    </source>
</evidence>
<evidence type="ECO:0000313" key="13">
    <source>
        <dbReference type="Proteomes" id="UP001451571"/>
    </source>
</evidence>
<dbReference type="InterPro" id="IPR033463">
    <property type="entry name" value="sCache_3"/>
</dbReference>
<keyword evidence="6 8" id="KW-0807">Transducer</keyword>
<evidence type="ECO:0000256" key="8">
    <source>
        <dbReference type="PROSITE-ProRule" id="PRU00284"/>
    </source>
</evidence>
<feature type="domain" description="Methyl-accepting transducer" evidence="10">
    <location>
        <begin position="281"/>
        <end position="538"/>
    </location>
</feature>